<dbReference type="CDD" id="cd00010">
    <property type="entry name" value="AAI_LTSS"/>
    <property type="match status" value="1"/>
</dbReference>
<dbReference type="Proteomes" id="UP000829196">
    <property type="component" value="Unassembled WGS sequence"/>
</dbReference>
<protein>
    <recommendedName>
        <fullName evidence="7">Bifunctional inhibitor/plant lipid transfer protein/seed storage helical domain-containing protein</fullName>
    </recommendedName>
</protein>
<evidence type="ECO:0000313" key="9">
    <source>
        <dbReference type="Proteomes" id="UP000829196"/>
    </source>
</evidence>
<evidence type="ECO:0000256" key="4">
    <source>
        <dbReference type="ARBA" id="ARBA00023180"/>
    </source>
</evidence>
<dbReference type="Gene3D" id="1.10.110.10">
    <property type="entry name" value="Plant lipid-transfer and hydrophobic proteins"/>
    <property type="match status" value="1"/>
</dbReference>
<evidence type="ECO:0000256" key="2">
    <source>
        <dbReference type="ARBA" id="ARBA00022729"/>
    </source>
</evidence>
<keyword evidence="2 6" id="KW-0732">Signal</keyword>
<feature type="compositionally biased region" description="Pro residues" evidence="5">
    <location>
        <begin position="121"/>
        <end position="130"/>
    </location>
</feature>
<keyword evidence="3" id="KW-1015">Disulfide bond</keyword>
<comment type="similarity">
    <text evidence="1">Belongs to the plant LTP family.</text>
</comment>
<accession>A0A8T3BP66</accession>
<comment type="caution">
    <text evidence="8">The sequence shown here is derived from an EMBL/GenBank/DDBJ whole genome shotgun (WGS) entry which is preliminary data.</text>
</comment>
<evidence type="ECO:0000259" key="7">
    <source>
        <dbReference type="Pfam" id="PF14368"/>
    </source>
</evidence>
<dbReference type="InterPro" id="IPR043325">
    <property type="entry name" value="LTSS"/>
</dbReference>
<dbReference type="PANTHER" id="PTHR33044">
    <property type="entry name" value="BIFUNCTIONAL INHIBITOR/LIPID-TRANSFER PROTEIN/SEED STORAGE 2S ALBUMIN SUPERFAMILY PROTEIN-RELATED"/>
    <property type="match status" value="1"/>
</dbReference>
<feature type="domain" description="Bifunctional inhibitor/plant lipid transfer protein/seed storage helical" evidence="7">
    <location>
        <begin position="25"/>
        <end position="107"/>
    </location>
</feature>
<dbReference type="InterPro" id="IPR036312">
    <property type="entry name" value="Bifun_inhib/LTP/seed_sf"/>
</dbReference>
<evidence type="ECO:0000256" key="6">
    <source>
        <dbReference type="SAM" id="SignalP"/>
    </source>
</evidence>
<feature type="chain" id="PRO_5035758564" description="Bifunctional inhibitor/plant lipid transfer protein/seed storage helical domain-containing protein" evidence="6">
    <location>
        <begin position="26"/>
        <end position="173"/>
    </location>
</feature>
<dbReference type="EMBL" id="JAGYWB010000007">
    <property type="protein sequence ID" value="KAI0516299.1"/>
    <property type="molecule type" value="Genomic_DNA"/>
</dbReference>
<dbReference type="Pfam" id="PF14368">
    <property type="entry name" value="LTP_2"/>
    <property type="match status" value="1"/>
</dbReference>
<feature type="region of interest" description="Disordered" evidence="5">
    <location>
        <begin position="108"/>
        <end position="147"/>
    </location>
</feature>
<name>A0A8T3BP66_DENNO</name>
<dbReference type="OrthoDB" id="690947at2759"/>
<feature type="compositionally biased region" description="Low complexity" evidence="5">
    <location>
        <begin position="131"/>
        <end position="147"/>
    </location>
</feature>
<keyword evidence="9" id="KW-1185">Reference proteome</keyword>
<proteinExistence type="inferred from homology"/>
<evidence type="ECO:0000313" key="8">
    <source>
        <dbReference type="EMBL" id="KAI0516299.1"/>
    </source>
</evidence>
<dbReference type="AlphaFoldDB" id="A0A8T3BP66"/>
<evidence type="ECO:0000256" key="3">
    <source>
        <dbReference type="ARBA" id="ARBA00023157"/>
    </source>
</evidence>
<dbReference type="InterPro" id="IPR016140">
    <property type="entry name" value="Bifunc_inhib/LTP/seed_store"/>
</dbReference>
<evidence type="ECO:0000256" key="5">
    <source>
        <dbReference type="SAM" id="MobiDB-lite"/>
    </source>
</evidence>
<gene>
    <name evidence="8" type="ORF">KFK09_008971</name>
</gene>
<feature type="signal peptide" evidence="6">
    <location>
        <begin position="1"/>
        <end position="25"/>
    </location>
</feature>
<organism evidence="8 9">
    <name type="scientific">Dendrobium nobile</name>
    <name type="common">Orchid</name>
    <dbReference type="NCBI Taxonomy" id="94219"/>
    <lineage>
        <taxon>Eukaryota</taxon>
        <taxon>Viridiplantae</taxon>
        <taxon>Streptophyta</taxon>
        <taxon>Embryophyta</taxon>
        <taxon>Tracheophyta</taxon>
        <taxon>Spermatophyta</taxon>
        <taxon>Magnoliopsida</taxon>
        <taxon>Liliopsida</taxon>
        <taxon>Asparagales</taxon>
        <taxon>Orchidaceae</taxon>
        <taxon>Epidendroideae</taxon>
        <taxon>Malaxideae</taxon>
        <taxon>Dendrobiinae</taxon>
        <taxon>Dendrobium</taxon>
    </lineage>
</organism>
<sequence length="173" mass="17577">MSSNLFLPFLLLISLASPSWSPAIAGNEEAADLPCVKELLACQPYLPMLKPPAICCLPLLIAVQRGAACLCAVFYGEPILNALNLTQEEALILPRSCGGDVPDIGKCRGSGGGRGDWPTRSPSPPPPTPRPTKASAPAKGSSPSSASIGNSLVTAGPPILAGGIASIAILALI</sequence>
<evidence type="ECO:0000256" key="1">
    <source>
        <dbReference type="ARBA" id="ARBA00009748"/>
    </source>
</evidence>
<keyword evidence="4" id="KW-0325">Glycoprotein</keyword>
<reference evidence="8" key="1">
    <citation type="journal article" date="2022" name="Front. Genet.">
        <title>Chromosome-Scale Assembly of the Dendrobium nobile Genome Provides Insights Into the Molecular Mechanism of the Biosynthesis of the Medicinal Active Ingredient of Dendrobium.</title>
        <authorList>
            <person name="Xu Q."/>
            <person name="Niu S.-C."/>
            <person name="Li K.-L."/>
            <person name="Zheng P.-J."/>
            <person name="Zhang X.-J."/>
            <person name="Jia Y."/>
            <person name="Liu Y."/>
            <person name="Niu Y.-X."/>
            <person name="Yu L.-H."/>
            <person name="Chen D.-F."/>
            <person name="Zhang G.-Q."/>
        </authorList>
    </citation>
    <scope>NUCLEOTIDE SEQUENCE</scope>
    <source>
        <tissue evidence="8">Leaf</tissue>
    </source>
</reference>